<feature type="signal peptide" evidence="1">
    <location>
        <begin position="1"/>
        <end position="18"/>
    </location>
</feature>
<feature type="chain" id="PRO_5042081067" evidence="1">
    <location>
        <begin position="19"/>
        <end position="69"/>
    </location>
</feature>
<keyword evidence="1" id="KW-0732">Signal</keyword>
<dbReference type="Proteomes" id="UP001221757">
    <property type="component" value="Unassembled WGS sequence"/>
</dbReference>
<name>A0AAD7BML3_MYCRO</name>
<dbReference type="AlphaFoldDB" id="A0AAD7BML3"/>
<evidence type="ECO:0000313" key="3">
    <source>
        <dbReference type="Proteomes" id="UP001221757"/>
    </source>
</evidence>
<comment type="caution">
    <text evidence="2">The sequence shown here is derived from an EMBL/GenBank/DDBJ whole genome shotgun (WGS) entry which is preliminary data.</text>
</comment>
<keyword evidence="3" id="KW-1185">Reference proteome</keyword>
<evidence type="ECO:0000313" key="2">
    <source>
        <dbReference type="EMBL" id="KAJ7625441.1"/>
    </source>
</evidence>
<dbReference type="EMBL" id="JARKIE010000593">
    <property type="protein sequence ID" value="KAJ7625441.1"/>
    <property type="molecule type" value="Genomic_DNA"/>
</dbReference>
<reference evidence="2" key="1">
    <citation type="submission" date="2023-03" db="EMBL/GenBank/DDBJ databases">
        <title>Massive genome expansion in bonnet fungi (Mycena s.s.) driven by repeated elements and novel gene families across ecological guilds.</title>
        <authorList>
            <consortium name="Lawrence Berkeley National Laboratory"/>
            <person name="Harder C.B."/>
            <person name="Miyauchi S."/>
            <person name="Viragh M."/>
            <person name="Kuo A."/>
            <person name="Thoen E."/>
            <person name="Andreopoulos B."/>
            <person name="Lu D."/>
            <person name="Skrede I."/>
            <person name="Drula E."/>
            <person name="Henrissat B."/>
            <person name="Morin E."/>
            <person name="Kohler A."/>
            <person name="Barry K."/>
            <person name="LaButti K."/>
            <person name="Morin E."/>
            <person name="Salamov A."/>
            <person name="Lipzen A."/>
            <person name="Mereny Z."/>
            <person name="Hegedus B."/>
            <person name="Baldrian P."/>
            <person name="Stursova M."/>
            <person name="Weitz H."/>
            <person name="Taylor A."/>
            <person name="Grigoriev I.V."/>
            <person name="Nagy L.G."/>
            <person name="Martin F."/>
            <person name="Kauserud H."/>
        </authorList>
    </citation>
    <scope>NUCLEOTIDE SEQUENCE</scope>
    <source>
        <strain evidence="2">CBHHK067</strain>
    </source>
</reference>
<accession>A0AAD7BML3</accession>
<gene>
    <name evidence="2" type="ORF">B0H17DRAFT_1111132</name>
</gene>
<proteinExistence type="predicted"/>
<protein>
    <submittedName>
        <fullName evidence="2">Uncharacterized protein</fullName>
    </submittedName>
</protein>
<evidence type="ECO:0000256" key="1">
    <source>
        <dbReference type="SAM" id="SignalP"/>
    </source>
</evidence>
<sequence>MGWSILWDLCSICGFSGAATYSQFLPIQIILATDFNNYVRGDRFRDTMNSVLGDGVFTQTAKCGHSIAR</sequence>
<organism evidence="2 3">
    <name type="scientific">Mycena rosella</name>
    <name type="common">Pink bonnet</name>
    <name type="synonym">Agaricus rosellus</name>
    <dbReference type="NCBI Taxonomy" id="1033263"/>
    <lineage>
        <taxon>Eukaryota</taxon>
        <taxon>Fungi</taxon>
        <taxon>Dikarya</taxon>
        <taxon>Basidiomycota</taxon>
        <taxon>Agaricomycotina</taxon>
        <taxon>Agaricomycetes</taxon>
        <taxon>Agaricomycetidae</taxon>
        <taxon>Agaricales</taxon>
        <taxon>Marasmiineae</taxon>
        <taxon>Mycenaceae</taxon>
        <taxon>Mycena</taxon>
    </lineage>
</organism>